<evidence type="ECO:0000256" key="3">
    <source>
        <dbReference type="ARBA" id="ARBA00007682"/>
    </source>
</evidence>
<reference evidence="12" key="1">
    <citation type="submission" date="2025-08" db="UniProtKB">
        <authorList>
            <consortium name="Ensembl"/>
        </authorList>
    </citation>
    <scope>IDENTIFICATION</scope>
</reference>
<dbReference type="GO" id="GO:0006355">
    <property type="term" value="P:regulation of DNA-templated transcription"/>
    <property type="evidence" value="ECO:0007669"/>
    <property type="project" value="InterPro"/>
</dbReference>
<dbReference type="STRING" id="7757.ENSPMAP00000009541"/>
<evidence type="ECO:0000256" key="4">
    <source>
        <dbReference type="ARBA" id="ARBA00022490"/>
    </source>
</evidence>
<evidence type="ECO:0000256" key="7">
    <source>
        <dbReference type="ARBA" id="ARBA00023163"/>
    </source>
</evidence>
<evidence type="ECO:0000259" key="11">
    <source>
        <dbReference type="Pfam" id="PF04065"/>
    </source>
</evidence>
<feature type="domain" description="CCR4-Not complex component Not N-terminal" evidence="11">
    <location>
        <begin position="2"/>
        <end position="165"/>
    </location>
</feature>
<dbReference type="GO" id="GO:0030015">
    <property type="term" value="C:CCR4-NOT core complex"/>
    <property type="evidence" value="ECO:0007669"/>
    <property type="project" value="InterPro"/>
</dbReference>
<accession>S4RWF1</accession>
<keyword evidence="9" id="KW-0175">Coiled coil</keyword>
<evidence type="ECO:0000256" key="5">
    <source>
        <dbReference type="ARBA" id="ARBA00022491"/>
    </source>
</evidence>
<keyword evidence="6" id="KW-0805">Transcription regulation</keyword>
<dbReference type="GO" id="GO:0005737">
    <property type="term" value="C:cytoplasm"/>
    <property type="evidence" value="ECO:0007669"/>
    <property type="project" value="UniProtKB-SubCell"/>
</dbReference>
<dbReference type="PANTHER" id="PTHR23326">
    <property type="entry name" value="CCR4 NOT-RELATED"/>
    <property type="match status" value="1"/>
</dbReference>
<feature type="compositionally biased region" description="Low complexity" evidence="10">
    <location>
        <begin position="190"/>
        <end position="202"/>
    </location>
</feature>
<organism evidence="12">
    <name type="scientific">Petromyzon marinus</name>
    <name type="common">Sea lamprey</name>
    <dbReference type="NCBI Taxonomy" id="7757"/>
    <lineage>
        <taxon>Eukaryota</taxon>
        <taxon>Metazoa</taxon>
        <taxon>Chordata</taxon>
        <taxon>Craniata</taxon>
        <taxon>Vertebrata</taxon>
        <taxon>Cyclostomata</taxon>
        <taxon>Hyperoartia</taxon>
        <taxon>Petromyzontiformes</taxon>
        <taxon>Petromyzontidae</taxon>
        <taxon>Petromyzon</taxon>
    </lineage>
</organism>
<feature type="region of interest" description="Disordered" evidence="10">
    <location>
        <begin position="181"/>
        <end position="229"/>
    </location>
</feature>
<keyword evidence="4" id="KW-0963">Cytoplasm</keyword>
<evidence type="ECO:0000256" key="10">
    <source>
        <dbReference type="SAM" id="MobiDB-lite"/>
    </source>
</evidence>
<evidence type="ECO:0000313" key="12">
    <source>
        <dbReference type="Ensembl" id="ENSPMAP00000009541.1"/>
    </source>
</evidence>
<protein>
    <recommendedName>
        <fullName evidence="11">CCR4-Not complex component Not N-terminal domain-containing protein</fullName>
    </recommendedName>
</protein>
<dbReference type="HOGENOM" id="CLU_1212239_0_0_1"/>
<evidence type="ECO:0000256" key="2">
    <source>
        <dbReference type="ARBA" id="ARBA00004496"/>
    </source>
</evidence>
<evidence type="ECO:0000256" key="9">
    <source>
        <dbReference type="SAM" id="Coils"/>
    </source>
</evidence>
<keyword evidence="8" id="KW-0539">Nucleus</keyword>
<feature type="coiled-coil region" evidence="9">
    <location>
        <begin position="65"/>
        <end position="109"/>
    </location>
</feature>
<dbReference type="OMA" id="IPNENHE"/>
<sequence length="229" mass="26537">ANDIKDKRQLIENRKLIELQMERFKVVERETKTKAYSKEGLGSAVKVDPAQKEREEISQWLTNTIDNLNMQVDQFESEVESLSIVSKKKKSEKEKADRVEVLKRQLERHRWHVGKLETLLRMLDNQTVEVDAIRKIRDDVEYYADSSQDPDFEENEFIYDDINMDEIGALPSVRGLPANSLNDDEVFNQSSSTPTSTTSCSPVPIPNENHENHHQDKRRSKSTDSESMQ</sequence>
<dbReference type="AlphaFoldDB" id="S4RWF1"/>
<keyword evidence="5" id="KW-0678">Repressor</keyword>
<evidence type="ECO:0000256" key="6">
    <source>
        <dbReference type="ARBA" id="ARBA00023015"/>
    </source>
</evidence>
<dbReference type="Ensembl" id="ENSPMAT00000009581.1">
    <property type="protein sequence ID" value="ENSPMAP00000009541.1"/>
    <property type="gene ID" value="ENSPMAG00000008665.1"/>
</dbReference>
<keyword evidence="7" id="KW-0804">Transcription</keyword>
<evidence type="ECO:0000256" key="1">
    <source>
        <dbReference type="ARBA" id="ARBA00004123"/>
    </source>
</evidence>
<dbReference type="Pfam" id="PF04065">
    <property type="entry name" value="Not3"/>
    <property type="match status" value="1"/>
</dbReference>
<proteinExistence type="inferred from homology"/>
<dbReference type="InterPro" id="IPR007207">
    <property type="entry name" value="Not_N"/>
</dbReference>
<dbReference type="GO" id="GO:0005634">
    <property type="term" value="C:nucleus"/>
    <property type="evidence" value="ECO:0007669"/>
    <property type="project" value="UniProtKB-SubCell"/>
</dbReference>
<reference evidence="12" key="2">
    <citation type="submission" date="2025-09" db="UniProtKB">
        <authorList>
            <consortium name="Ensembl"/>
        </authorList>
    </citation>
    <scope>IDENTIFICATION</scope>
</reference>
<name>S4RWF1_PETMA</name>
<dbReference type="InterPro" id="IPR040168">
    <property type="entry name" value="Not2/3/5"/>
</dbReference>
<comment type="similarity">
    <text evidence="3">Belongs to the CNOT2/3/5 family.</text>
</comment>
<evidence type="ECO:0000256" key="8">
    <source>
        <dbReference type="ARBA" id="ARBA00023242"/>
    </source>
</evidence>
<dbReference type="GeneTree" id="ENSGT00390000014743"/>
<comment type="subcellular location">
    <subcellularLocation>
        <location evidence="2">Cytoplasm</location>
    </subcellularLocation>
    <subcellularLocation>
        <location evidence="1">Nucleus</location>
    </subcellularLocation>
</comment>